<proteinExistence type="predicted"/>
<reference evidence="1" key="1">
    <citation type="submission" date="2018-05" db="EMBL/GenBank/DDBJ databases">
        <authorList>
            <person name="Lanie J.A."/>
            <person name="Ng W.-L."/>
            <person name="Kazmierczak K.M."/>
            <person name="Andrzejewski T.M."/>
            <person name="Davidsen T.M."/>
            <person name="Wayne K.J."/>
            <person name="Tettelin H."/>
            <person name="Glass J.I."/>
            <person name="Rusch D."/>
            <person name="Podicherti R."/>
            <person name="Tsui H.-C.T."/>
            <person name="Winkler M.E."/>
        </authorList>
    </citation>
    <scope>NUCLEOTIDE SEQUENCE</scope>
</reference>
<dbReference type="EMBL" id="UINC01000047">
    <property type="protein sequence ID" value="SUZ48025.1"/>
    <property type="molecule type" value="Genomic_DNA"/>
</dbReference>
<sequence>MSNISPYTLVIADCLKSLDVADSDESNFDKKQAMELLINMLQGRMLEHIKQRVSNYYNIEPEALNEEFSVSLIEVFAEIFDLFRHKFEEMPWLVNKIASRIVEVETRNGSKAEKRINQLYLSIFCKYFEYKNIEKIISTLQTDPRIQHAIISAIPASALPQPKLSQVGLRN</sequence>
<name>A0A381N0I4_9ZZZZ</name>
<organism evidence="1">
    <name type="scientific">marine metagenome</name>
    <dbReference type="NCBI Taxonomy" id="408172"/>
    <lineage>
        <taxon>unclassified sequences</taxon>
        <taxon>metagenomes</taxon>
        <taxon>ecological metagenomes</taxon>
    </lineage>
</organism>
<dbReference type="AlphaFoldDB" id="A0A381N0I4"/>
<protein>
    <submittedName>
        <fullName evidence="1">Uncharacterized protein</fullName>
    </submittedName>
</protein>
<evidence type="ECO:0000313" key="1">
    <source>
        <dbReference type="EMBL" id="SUZ48025.1"/>
    </source>
</evidence>
<accession>A0A381N0I4</accession>
<gene>
    <name evidence="1" type="ORF">METZ01_LOCUS879</name>
</gene>